<evidence type="ECO:0000256" key="1">
    <source>
        <dbReference type="SAM" id="SignalP"/>
    </source>
</evidence>
<keyword evidence="1" id="KW-0732">Signal</keyword>
<sequence>MKKTTLTFFVLMISMAVSAQTTIYTNDMDYVIGDVKQAFIQNRITTKTQAQYLIKGLKNLGVNGIRLPIFAEGLTPNKTMFDYFYNLAVAEGFPIFANPAQGEGGHRIACEMLKGKLCKVKDDPSKTAILINRIKSFANEYACKWINPFNEDGAPGATWSLAQMNTIYDTLKDNVNGAELIGPCVWGIPASIRVMNETSIKKNITVASTHNLGYHHKLWSDFIALAKANNFPVWDSEVNHNISESNSRETRLEKAVAAKVDGLVMYNIWNTINLTNGSINNKGKVMMAIYLKE</sequence>
<dbReference type="SUPFAM" id="SSF51445">
    <property type="entry name" value="(Trans)glycosidases"/>
    <property type="match status" value="1"/>
</dbReference>
<dbReference type="EMBL" id="JAUOEL010000001">
    <property type="protein sequence ID" value="MDO5973467.1"/>
    <property type="molecule type" value="Genomic_DNA"/>
</dbReference>
<dbReference type="RefSeq" id="WP_303300557.1">
    <property type="nucleotide sequence ID" value="NZ_BAABDA010000042.1"/>
</dbReference>
<name>A0ABT8WKI8_9FLAO</name>
<reference evidence="2" key="1">
    <citation type="submission" date="2023-07" db="EMBL/GenBank/DDBJ databases">
        <title>Two novel species in the genus Flavivirga.</title>
        <authorList>
            <person name="Kwon K."/>
        </authorList>
    </citation>
    <scope>NUCLEOTIDE SEQUENCE</scope>
    <source>
        <strain evidence="2">KACC 14158</strain>
    </source>
</reference>
<protein>
    <submittedName>
        <fullName evidence="2">Uncharacterized protein</fullName>
    </submittedName>
</protein>
<dbReference type="Gene3D" id="3.20.20.80">
    <property type="entry name" value="Glycosidases"/>
    <property type="match status" value="1"/>
</dbReference>
<organism evidence="2 3">
    <name type="scientific">Flavivirga jejuensis</name>
    <dbReference type="NCBI Taxonomy" id="870487"/>
    <lineage>
        <taxon>Bacteria</taxon>
        <taxon>Pseudomonadati</taxon>
        <taxon>Bacteroidota</taxon>
        <taxon>Flavobacteriia</taxon>
        <taxon>Flavobacteriales</taxon>
        <taxon>Flavobacteriaceae</taxon>
        <taxon>Flavivirga</taxon>
    </lineage>
</organism>
<gene>
    <name evidence="2" type="ORF">Q4Q40_04650</name>
</gene>
<evidence type="ECO:0000313" key="3">
    <source>
        <dbReference type="Proteomes" id="UP001176806"/>
    </source>
</evidence>
<feature type="chain" id="PRO_5047138818" evidence="1">
    <location>
        <begin position="20"/>
        <end position="293"/>
    </location>
</feature>
<feature type="signal peptide" evidence="1">
    <location>
        <begin position="1"/>
        <end position="19"/>
    </location>
</feature>
<evidence type="ECO:0000313" key="2">
    <source>
        <dbReference type="EMBL" id="MDO5973467.1"/>
    </source>
</evidence>
<proteinExistence type="predicted"/>
<dbReference type="Proteomes" id="UP001176806">
    <property type="component" value="Unassembled WGS sequence"/>
</dbReference>
<dbReference type="InterPro" id="IPR017853">
    <property type="entry name" value="GH"/>
</dbReference>
<comment type="caution">
    <text evidence="2">The sequence shown here is derived from an EMBL/GenBank/DDBJ whole genome shotgun (WGS) entry which is preliminary data.</text>
</comment>
<keyword evidence="3" id="KW-1185">Reference proteome</keyword>
<accession>A0ABT8WKI8</accession>